<evidence type="ECO:0000256" key="3">
    <source>
        <dbReference type="ARBA" id="ARBA00023125"/>
    </source>
</evidence>
<dbReference type="InterPro" id="IPR005119">
    <property type="entry name" value="LysR_subst-bd"/>
</dbReference>
<dbReference type="PANTHER" id="PTHR30293:SF2">
    <property type="entry name" value="TRANSCRIPTIONAL ACTIVATOR PROTEIN NHAR"/>
    <property type="match status" value="1"/>
</dbReference>
<sequence>MEWLNYHHMFYFWTVMREGSITAASSKLRLAQSTVSAQLSRFEENLGAKLFKRVGRNLEPTDMGHLVFRYADEIFSLGREMMDSLRGQPVAGPLSLKVGIVDVVPKLVARKLLEPAGKMPEQVRLICHEGKDENLLAELALHNLDVVLTDTPLRYGLSIKAYSHLLGECGISFFGVEKLARPLQSGFPHSLNLTPMLLPMAMSSLRGMLDQWFEKIGVQPIIVGEFDDNALLKVFGQAGEGIFAAPTVIEKEVEQQYQVQLIGRTKDIGEKFYAISVERIIRHPAVAAISEAAKQKLFFDCK</sequence>
<gene>
    <name evidence="7" type="primary">nhaR</name>
    <name evidence="7" type="ORF">H8E41_05225</name>
</gene>
<accession>A0A8J6TF59</accession>
<dbReference type="SUPFAM" id="SSF46785">
    <property type="entry name" value="Winged helix' DNA-binding domain"/>
    <property type="match status" value="1"/>
</dbReference>
<evidence type="ECO:0000256" key="4">
    <source>
        <dbReference type="ARBA" id="ARBA00023159"/>
    </source>
</evidence>
<dbReference type="InterPro" id="IPR036390">
    <property type="entry name" value="WH_DNA-bd_sf"/>
</dbReference>
<comment type="similarity">
    <text evidence="1">Belongs to the LysR transcriptional regulatory family.</text>
</comment>
<evidence type="ECO:0000259" key="6">
    <source>
        <dbReference type="PROSITE" id="PS50931"/>
    </source>
</evidence>
<dbReference type="Proteomes" id="UP000614424">
    <property type="component" value="Unassembled WGS sequence"/>
</dbReference>
<dbReference type="SUPFAM" id="SSF53850">
    <property type="entry name" value="Periplasmic binding protein-like II"/>
    <property type="match status" value="1"/>
</dbReference>
<dbReference type="InterPro" id="IPR000847">
    <property type="entry name" value="LysR_HTH_N"/>
</dbReference>
<comment type="caution">
    <text evidence="7">The sequence shown here is derived from an EMBL/GenBank/DDBJ whole genome shotgun (WGS) entry which is preliminary data.</text>
</comment>
<dbReference type="Pfam" id="PF03466">
    <property type="entry name" value="LysR_substrate"/>
    <property type="match status" value="1"/>
</dbReference>
<dbReference type="PROSITE" id="PS50931">
    <property type="entry name" value="HTH_LYSR"/>
    <property type="match status" value="1"/>
</dbReference>
<evidence type="ECO:0000256" key="5">
    <source>
        <dbReference type="ARBA" id="ARBA00023163"/>
    </source>
</evidence>
<dbReference type="NCBIfam" id="NF008284">
    <property type="entry name" value="PRK11062.1"/>
    <property type="match status" value="1"/>
</dbReference>
<proteinExistence type="inferred from homology"/>
<name>A0A8J6TF59_9BACT</name>
<dbReference type="GO" id="GO:0003677">
    <property type="term" value="F:DNA binding"/>
    <property type="evidence" value="ECO:0007669"/>
    <property type="project" value="UniProtKB-KW"/>
</dbReference>
<keyword evidence="4" id="KW-0010">Activator</keyword>
<keyword evidence="2" id="KW-0805">Transcription regulation</keyword>
<dbReference type="Gene3D" id="1.10.10.10">
    <property type="entry name" value="Winged helix-like DNA-binding domain superfamily/Winged helix DNA-binding domain"/>
    <property type="match status" value="1"/>
</dbReference>
<dbReference type="EMBL" id="JACNJZ010000080">
    <property type="protein sequence ID" value="MBC8317285.1"/>
    <property type="molecule type" value="Genomic_DNA"/>
</dbReference>
<dbReference type="AlphaFoldDB" id="A0A8J6TF59"/>
<dbReference type="CDD" id="cd08429">
    <property type="entry name" value="PBP2_NhaR"/>
    <property type="match status" value="1"/>
</dbReference>
<evidence type="ECO:0000256" key="2">
    <source>
        <dbReference type="ARBA" id="ARBA00023015"/>
    </source>
</evidence>
<reference evidence="7 8" key="1">
    <citation type="submission" date="2020-08" db="EMBL/GenBank/DDBJ databases">
        <title>Bridging the membrane lipid divide: bacteria of the FCB group superphylum have the potential to synthesize archaeal ether lipids.</title>
        <authorList>
            <person name="Villanueva L."/>
            <person name="Von Meijenfeldt F.A.B."/>
            <person name="Westbye A.B."/>
            <person name="Yadav S."/>
            <person name="Hopmans E.C."/>
            <person name="Dutilh B.E."/>
            <person name="Sinninghe Damste J.S."/>
        </authorList>
    </citation>
    <scope>NUCLEOTIDE SEQUENCE [LARGE SCALE GENOMIC DNA]</scope>
    <source>
        <strain evidence="7">NIOZ-UU47</strain>
    </source>
</reference>
<keyword evidence="3" id="KW-0238">DNA-binding</keyword>
<dbReference type="PRINTS" id="PR00039">
    <property type="entry name" value="HTHLYSR"/>
</dbReference>
<dbReference type="GO" id="GO:2000142">
    <property type="term" value="P:regulation of DNA-templated transcription initiation"/>
    <property type="evidence" value="ECO:0007669"/>
    <property type="project" value="TreeGrafter"/>
</dbReference>
<feature type="domain" description="HTH lysR-type" evidence="6">
    <location>
        <begin position="4"/>
        <end position="61"/>
    </location>
</feature>
<evidence type="ECO:0000313" key="7">
    <source>
        <dbReference type="EMBL" id="MBC8317285.1"/>
    </source>
</evidence>
<protein>
    <submittedName>
        <fullName evidence="7">Transcriptional activator NhaR</fullName>
    </submittedName>
</protein>
<evidence type="ECO:0000256" key="1">
    <source>
        <dbReference type="ARBA" id="ARBA00009437"/>
    </source>
</evidence>
<evidence type="ECO:0000313" key="8">
    <source>
        <dbReference type="Proteomes" id="UP000614424"/>
    </source>
</evidence>
<dbReference type="InterPro" id="IPR036388">
    <property type="entry name" value="WH-like_DNA-bd_sf"/>
</dbReference>
<dbReference type="Pfam" id="PF00126">
    <property type="entry name" value="HTH_1"/>
    <property type="match status" value="1"/>
</dbReference>
<dbReference type="GO" id="GO:0003700">
    <property type="term" value="F:DNA-binding transcription factor activity"/>
    <property type="evidence" value="ECO:0007669"/>
    <property type="project" value="InterPro"/>
</dbReference>
<organism evidence="7 8">
    <name type="scientific">Candidatus Desulfobia pelagia</name>
    <dbReference type="NCBI Taxonomy" id="2841692"/>
    <lineage>
        <taxon>Bacteria</taxon>
        <taxon>Pseudomonadati</taxon>
        <taxon>Thermodesulfobacteriota</taxon>
        <taxon>Desulfobulbia</taxon>
        <taxon>Desulfobulbales</taxon>
        <taxon>Desulfobulbaceae</taxon>
        <taxon>Candidatus Desulfobia</taxon>
    </lineage>
</organism>
<keyword evidence="5" id="KW-0804">Transcription</keyword>
<dbReference type="PANTHER" id="PTHR30293">
    <property type="entry name" value="TRANSCRIPTIONAL REGULATORY PROTEIN NAC-RELATED"/>
    <property type="match status" value="1"/>
</dbReference>